<keyword evidence="5 10" id="KW-0819">tRNA processing</keyword>
<comment type="cofactor">
    <cofactor evidence="10">
        <name>Mg(2+)</name>
        <dbReference type="ChEBI" id="CHEBI:18420"/>
    </cofactor>
</comment>
<dbReference type="SMART" id="SM00358">
    <property type="entry name" value="DSRM"/>
    <property type="match status" value="1"/>
</dbReference>
<evidence type="ECO:0000256" key="1">
    <source>
        <dbReference type="ARBA" id="ARBA00000109"/>
    </source>
</evidence>
<feature type="domain" description="RNase III" evidence="12">
    <location>
        <begin position="2"/>
        <end position="124"/>
    </location>
</feature>
<dbReference type="Gene3D" id="3.30.160.20">
    <property type="match status" value="1"/>
</dbReference>
<dbReference type="HAMAP" id="MF_00104">
    <property type="entry name" value="RNase_III"/>
    <property type="match status" value="1"/>
</dbReference>
<comment type="catalytic activity">
    <reaction evidence="1 10">
        <text>Endonucleolytic cleavage to 5'-phosphomonoester.</text>
        <dbReference type="EC" id="3.1.26.3"/>
    </reaction>
</comment>
<keyword evidence="10" id="KW-0963">Cytoplasm</keyword>
<dbReference type="PANTHER" id="PTHR11207:SF0">
    <property type="entry name" value="RIBONUCLEASE 3"/>
    <property type="match status" value="1"/>
</dbReference>
<keyword evidence="7 10" id="KW-0255">Endonuclease</keyword>
<proteinExistence type="inferred from homology"/>
<dbReference type="GO" id="GO:0046872">
    <property type="term" value="F:metal ion binding"/>
    <property type="evidence" value="ECO:0007669"/>
    <property type="project" value="UniProtKB-KW"/>
</dbReference>
<keyword evidence="14" id="KW-1185">Reference proteome</keyword>
<keyword evidence="10" id="KW-0460">Magnesium</keyword>
<comment type="subcellular location">
    <subcellularLocation>
        <location evidence="10">Cytoplasm</location>
    </subcellularLocation>
</comment>
<reference evidence="13 14" key="1">
    <citation type="journal article" date="2013" name="Genome Announc.">
        <title>Complete genome sequence of Simiduia agarivorans SA1(T), a marine bacterium able to degrade a variety of polysaccharides.</title>
        <authorList>
            <person name="Lin S.Y."/>
            <person name="Shieh W.Y."/>
            <person name="Chen J.S."/>
            <person name="Tang S.L."/>
        </authorList>
    </citation>
    <scope>NUCLEOTIDE SEQUENCE [LARGE SCALE GENOMIC DNA]</scope>
    <source>
        <strain evidence="14">DSM 21679 / JCM 13881 / BCRC 17597 / SA1</strain>
    </source>
</reference>
<keyword evidence="3 10" id="KW-0698">rRNA processing</keyword>
<dbReference type="Proteomes" id="UP000000466">
    <property type="component" value="Chromosome"/>
</dbReference>
<dbReference type="PROSITE" id="PS50137">
    <property type="entry name" value="DS_RBD"/>
    <property type="match status" value="1"/>
</dbReference>
<dbReference type="Gene3D" id="1.10.1520.10">
    <property type="entry name" value="Ribonuclease III domain"/>
    <property type="match status" value="1"/>
</dbReference>
<evidence type="ECO:0000259" key="11">
    <source>
        <dbReference type="PROSITE" id="PS50137"/>
    </source>
</evidence>
<evidence type="ECO:0000256" key="10">
    <source>
        <dbReference type="HAMAP-Rule" id="MF_00104"/>
    </source>
</evidence>
<dbReference type="SUPFAM" id="SSF69065">
    <property type="entry name" value="RNase III domain-like"/>
    <property type="match status" value="1"/>
</dbReference>
<evidence type="ECO:0000256" key="7">
    <source>
        <dbReference type="ARBA" id="ARBA00022759"/>
    </source>
</evidence>
<dbReference type="HOGENOM" id="CLU_000907_1_1_6"/>
<feature type="binding site" evidence="10">
    <location>
        <position position="113"/>
    </location>
    <ligand>
        <name>Mg(2+)</name>
        <dbReference type="ChEBI" id="CHEBI:18420"/>
    </ligand>
</feature>
<protein>
    <recommendedName>
        <fullName evidence="10">Ribonuclease 3</fullName>
        <ecNumber evidence="10">3.1.26.3</ecNumber>
    </recommendedName>
    <alternativeName>
        <fullName evidence="10">Ribonuclease III</fullName>
        <shortName evidence="10">RNase III</shortName>
    </alternativeName>
</protein>
<keyword evidence="6 10" id="KW-0540">Nuclease</keyword>
<keyword evidence="9 10" id="KW-0694">RNA-binding</keyword>
<dbReference type="GO" id="GO:0006364">
    <property type="term" value="P:rRNA processing"/>
    <property type="evidence" value="ECO:0007669"/>
    <property type="project" value="UniProtKB-UniRule"/>
</dbReference>
<comment type="similarity">
    <text evidence="2">Belongs to the ribonuclease III family.</text>
</comment>
<dbReference type="InterPro" id="IPR000999">
    <property type="entry name" value="RNase_III_dom"/>
</dbReference>
<sequence length="224" mass="24802">MFTELQHRLGYQFNDVSLLKLALTHRSVSARNNERLEFLGDSLLSWVVTQYLYRHLTEAREGQMSRLRSRLVKGETLAEVARALCLQPELILSDGELKTGGRDRASTLADAVESLIGAIYLDGGLEAASAAVHRWLGSRIIELNADTSAKDPKSELQEILQARQLPLPDYSVELTEGEGHAQVFHVRCSILLHSLSASASATSRKKAEKAAAKLVLNQLREKND</sequence>
<dbReference type="SUPFAM" id="SSF54768">
    <property type="entry name" value="dsRNA-binding domain-like"/>
    <property type="match status" value="1"/>
</dbReference>
<dbReference type="InterPro" id="IPR011907">
    <property type="entry name" value="RNase_III"/>
</dbReference>
<comment type="subunit">
    <text evidence="10">Homodimer.</text>
</comment>
<dbReference type="OrthoDB" id="9805026at2"/>
<dbReference type="PANTHER" id="PTHR11207">
    <property type="entry name" value="RIBONUCLEASE III"/>
    <property type="match status" value="1"/>
</dbReference>
<dbReference type="CDD" id="cd10845">
    <property type="entry name" value="DSRM_RNAse_III_family"/>
    <property type="match status" value="1"/>
</dbReference>
<dbReference type="PROSITE" id="PS50142">
    <property type="entry name" value="RNASE_3_2"/>
    <property type="match status" value="1"/>
</dbReference>
<feature type="binding site" evidence="10">
    <location>
        <position position="37"/>
    </location>
    <ligand>
        <name>Mg(2+)</name>
        <dbReference type="ChEBI" id="CHEBI:18420"/>
    </ligand>
</feature>
<dbReference type="KEGG" id="saga:M5M_03325"/>
<organism evidence="13 14">
    <name type="scientific">Simiduia agarivorans (strain DSM 21679 / JCM 13881 / BCRC 17597 / SA1)</name>
    <dbReference type="NCBI Taxonomy" id="1117647"/>
    <lineage>
        <taxon>Bacteria</taxon>
        <taxon>Pseudomonadati</taxon>
        <taxon>Pseudomonadota</taxon>
        <taxon>Gammaproteobacteria</taxon>
        <taxon>Cellvibrionales</taxon>
        <taxon>Cellvibrionaceae</taxon>
        <taxon>Simiduia</taxon>
    </lineage>
</organism>
<evidence type="ECO:0000256" key="6">
    <source>
        <dbReference type="ARBA" id="ARBA00022722"/>
    </source>
</evidence>
<dbReference type="eggNOG" id="COG0571">
    <property type="taxonomic scope" value="Bacteria"/>
</dbReference>
<dbReference type="InterPro" id="IPR036389">
    <property type="entry name" value="RNase_III_sf"/>
</dbReference>
<dbReference type="InterPro" id="IPR014720">
    <property type="entry name" value="dsRBD_dom"/>
</dbReference>
<gene>
    <name evidence="10" type="primary">rnc</name>
    <name evidence="13" type="ordered locus">M5M_03325</name>
</gene>
<keyword evidence="10" id="KW-0479">Metal-binding</keyword>
<feature type="active site" evidence="10">
    <location>
        <position position="113"/>
    </location>
</feature>
<evidence type="ECO:0000256" key="9">
    <source>
        <dbReference type="ARBA" id="ARBA00022884"/>
    </source>
</evidence>
<dbReference type="EC" id="3.1.26.3" evidence="10"/>
<evidence type="ECO:0000256" key="2">
    <source>
        <dbReference type="ARBA" id="ARBA00010183"/>
    </source>
</evidence>
<dbReference type="RefSeq" id="WP_015046049.1">
    <property type="nucleotide sequence ID" value="NC_018868.3"/>
</dbReference>
<dbReference type="STRING" id="1117647.M5M_03325"/>
<comment type="function">
    <text evidence="10">Digests double-stranded RNA. Involved in the processing of primary rRNA transcript to yield the immediate precursors to the large and small rRNAs (23S and 16S). Processes some mRNAs, and tRNAs when they are encoded in the rRNA operon. Processes pre-crRNA and tracrRNA of type II CRISPR loci if present in the organism.</text>
</comment>
<feature type="binding site" evidence="10">
    <location>
        <position position="110"/>
    </location>
    <ligand>
        <name>Mg(2+)</name>
        <dbReference type="ChEBI" id="CHEBI:18420"/>
    </ligand>
</feature>
<dbReference type="PROSITE" id="PS00517">
    <property type="entry name" value="RNASE_3_1"/>
    <property type="match status" value="1"/>
</dbReference>
<evidence type="ECO:0000256" key="8">
    <source>
        <dbReference type="ARBA" id="ARBA00022801"/>
    </source>
</evidence>
<dbReference type="EMBL" id="CP003746">
    <property type="protein sequence ID" value="AFU97876.1"/>
    <property type="molecule type" value="Genomic_DNA"/>
</dbReference>
<keyword evidence="8 10" id="KW-0378">Hydrolase</keyword>
<dbReference type="GO" id="GO:0010468">
    <property type="term" value="P:regulation of gene expression"/>
    <property type="evidence" value="ECO:0007669"/>
    <property type="project" value="TreeGrafter"/>
</dbReference>
<evidence type="ECO:0000313" key="13">
    <source>
        <dbReference type="EMBL" id="AFU97876.1"/>
    </source>
</evidence>
<evidence type="ECO:0000256" key="3">
    <source>
        <dbReference type="ARBA" id="ARBA00022552"/>
    </source>
</evidence>
<evidence type="ECO:0000259" key="12">
    <source>
        <dbReference type="PROSITE" id="PS50142"/>
    </source>
</evidence>
<name>K4KFZ5_SIMAS</name>
<feature type="active site" evidence="10">
    <location>
        <position position="41"/>
    </location>
</feature>
<dbReference type="SMART" id="SM00535">
    <property type="entry name" value="RIBOc"/>
    <property type="match status" value="1"/>
</dbReference>
<dbReference type="GO" id="GO:0006397">
    <property type="term" value="P:mRNA processing"/>
    <property type="evidence" value="ECO:0007669"/>
    <property type="project" value="UniProtKB-UniRule"/>
</dbReference>
<evidence type="ECO:0000256" key="5">
    <source>
        <dbReference type="ARBA" id="ARBA00022694"/>
    </source>
</evidence>
<dbReference type="GO" id="GO:0005737">
    <property type="term" value="C:cytoplasm"/>
    <property type="evidence" value="ECO:0007669"/>
    <property type="project" value="UniProtKB-SubCell"/>
</dbReference>
<dbReference type="AlphaFoldDB" id="K4KFZ5"/>
<accession>K4KFZ5</accession>
<dbReference type="Pfam" id="PF00035">
    <property type="entry name" value="dsrm"/>
    <property type="match status" value="1"/>
</dbReference>
<dbReference type="FunFam" id="1.10.1520.10:FF:000001">
    <property type="entry name" value="Ribonuclease 3"/>
    <property type="match status" value="1"/>
</dbReference>
<dbReference type="Pfam" id="PF14622">
    <property type="entry name" value="Ribonucleas_3_3"/>
    <property type="match status" value="1"/>
</dbReference>
<evidence type="ECO:0000313" key="14">
    <source>
        <dbReference type="Proteomes" id="UP000000466"/>
    </source>
</evidence>
<keyword evidence="4 10" id="KW-0507">mRNA processing</keyword>
<keyword evidence="10" id="KW-0699">rRNA-binding</keyword>
<dbReference type="GO" id="GO:0008033">
    <property type="term" value="P:tRNA processing"/>
    <property type="evidence" value="ECO:0007669"/>
    <property type="project" value="UniProtKB-KW"/>
</dbReference>
<dbReference type="NCBIfam" id="TIGR02191">
    <property type="entry name" value="RNaseIII"/>
    <property type="match status" value="1"/>
</dbReference>
<feature type="domain" description="DRBM" evidence="11">
    <location>
        <begin position="151"/>
        <end position="221"/>
    </location>
</feature>
<dbReference type="GO" id="GO:0019843">
    <property type="term" value="F:rRNA binding"/>
    <property type="evidence" value="ECO:0007669"/>
    <property type="project" value="UniProtKB-KW"/>
</dbReference>
<evidence type="ECO:0000256" key="4">
    <source>
        <dbReference type="ARBA" id="ARBA00022664"/>
    </source>
</evidence>
<dbReference type="CDD" id="cd00593">
    <property type="entry name" value="RIBOc"/>
    <property type="match status" value="1"/>
</dbReference>
<dbReference type="GO" id="GO:0004525">
    <property type="term" value="F:ribonuclease III activity"/>
    <property type="evidence" value="ECO:0007669"/>
    <property type="project" value="UniProtKB-UniRule"/>
</dbReference>
<dbReference type="GO" id="GO:0003725">
    <property type="term" value="F:double-stranded RNA binding"/>
    <property type="evidence" value="ECO:0007669"/>
    <property type="project" value="TreeGrafter"/>
</dbReference>